<comment type="caution">
    <text evidence="1">The sequence shown here is derived from an EMBL/GenBank/DDBJ whole genome shotgun (WGS) entry which is preliminary data.</text>
</comment>
<name>A0ABP9AF56_9SPHI</name>
<evidence type="ECO:0000313" key="2">
    <source>
        <dbReference type="Proteomes" id="UP001501411"/>
    </source>
</evidence>
<evidence type="ECO:0000313" key="1">
    <source>
        <dbReference type="EMBL" id="GAA4778515.1"/>
    </source>
</evidence>
<dbReference type="EMBL" id="BAABIQ010000001">
    <property type="protein sequence ID" value="GAA4778515.1"/>
    <property type="molecule type" value="Genomic_DNA"/>
</dbReference>
<protein>
    <submittedName>
        <fullName evidence="1">Uncharacterized protein</fullName>
    </submittedName>
</protein>
<gene>
    <name evidence="1" type="ORF">GCM10023231_01360</name>
</gene>
<proteinExistence type="predicted"/>
<dbReference type="Proteomes" id="UP001501411">
    <property type="component" value="Unassembled WGS sequence"/>
</dbReference>
<organism evidence="1 2">
    <name type="scientific">Olivibacter ginsenosidimutans</name>
    <dbReference type="NCBI Taxonomy" id="1176537"/>
    <lineage>
        <taxon>Bacteria</taxon>
        <taxon>Pseudomonadati</taxon>
        <taxon>Bacteroidota</taxon>
        <taxon>Sphingobacteriia</taxon>
        <taxon>Sphingobacteriales</taxon>
        <taxon>Sphingobacteriaceae</taxon>
        <taxon>Olivibacter</taxon>
    </lineage>
</organism>
<sequence length="99" mass="11362">MPAIGAFYFHAIFFTKVLKVNLKIIKINQIFLIYIVKYLSNTVAWAAQQAAEEAAEQKSYEFVSDLLLANRFTIAEIADFAKLDITFVQKVRSELKEIK</sequence>
<reference evidence="2" key="1">
    <citation type="journal article" date="2019" name="Int. J. Syst. Evol. Microbiol.">
        <title>The Global Catalogue of Microorganisms (GCM) 10K type strain sequencing project: providing services to taxonomists for standard genome sequencing and annotation.</title>
        <authorList>
            <consortium name="The Broad Institute Genomics Platform"/>
            <consortium name="The Broad Institute Genome Sequencing Center for Infectious Disease"/>
            <person name="Wu L."/>
            <person name="Ma J."/>
        </authorList>
    </citation>
    <scope>NUCLEOTIDE SEQUENCE [LARGE SCALE GENOMIC DNA]</scope>
    <source>
        <strain evidence="2">JCM 18200</strain>
    </source>
</reference>
<accession>A0ABP9AF56</accession>
<keyword evidence="2" id="KW-1185">Reference proteome</keyword>